<gene>
    <name evidence="2" type="ORF">RJG51_07525</name>
    <name evidence="1" type="ORF">RJG52_00500</name>
    <name evidence="3" type="ORF">RJG53_05755</name>
    <name evidence="5" type="ORF">RJG55_00505</name>
    <name evidence="4" type="ORF">RJG56_05605</name>
    <name evidence="6" type="ORF">RJG57_10815</name>
</gene>
<evidence type="ECO:0000313" key="5">
    <source>
        <dbReference type="EMBL" id="WNL23582.1"/>
    </source>
</evidence>
<evidence type="ECO:0000313" key="3">
    <source>
        <dbReference type="EMBL" id="WNL18114.1"/>
    </source>
</evidence>
<evidence type="ECO:0000313" key="4">
    <source>
        <dbReference type="EMBL" id="WNL20249.1"/>
    </source>
</evidence>
<dbReference type="EMBL" id="CP134845">
    <property type="protein sequence ID" value="WNL13880.1"/>
    <property type="molecule type" value="Genomic_DNA"/>
</dbReference>
<evidence type="ECO:0000313" key="1">
    <source>
        <dbReference type="EMBL" id="WNL12562.1"/>
    </source>
</evidence>
<evidence type="ECO:0000313" key="6">
    <source>
        <dbReference type="EMBL" id="WNL25526.1"/>
    </source>
</evidence>
<sequence>MANKKSIIPEFMKDNPDDIYQFLFPLKIVLDEDQFGNSHYEVVVKNINTNQFFSYLMSPELFFTHYQFLEYYQNGKKVDRNNKEFVDEKSFIINTRLINKGSEKKLNDILDKNTIKSLLPESNEFSDAKYINCYLVEQKDMKIIIPQFAIGIYYYFRFSELREAVFDSTLEELYIMCDDNPKDAKIVLPKYRTDEDAAFIHRYVCQKSAKKEFDNVSNYIHNYLRYMQDKNSEQDIYKMHLKFNFPTKEDLKIDTRCKLIVNKKTNETYYVIYEIVNDYSDIGFEKLTKIIEKNKVTLNIGDLENLPKVEKDIPMETSEILKISHASKKYTQTYHQKNRKKSCGSLKDILIDEETSTRDIIEDLLKIYKEQQTDDIIHQSLTESSVKGNKSIRKVVVSSEFMKEPISKSLSEIDNFVVFNQYTNFLQQQKDIQEFYLNEKKDLPQYTFEDANGEIKVNPKCKIKKRPRQYLSATFLYKNQYVGLLELENNSYSACSTWVIISSSPIKNSNFDFFINLYFKEEKGIDEILKEYAETNPRLTKKNHERDENLNEIQLSKWYVGLLGKITNNSFKNINY</sequence>
<dbReference type="EMBL" id="CP134849">
    <property type="protein sequence ID" value="WNL18114.1"/>
    <property type="molecule type" value="Genomic_DNA"/>
</dbReference>
<accession>A0AA96CN00</accession>
<evidence type="ECO:0008006" key="7">
    <source>
        <dbReference type="Google" id="ProtNLM"/>
    </source>
</evidence>
<dbReference type="AlphaFoldDB" id="A0AA96CN00"/>
<dbReference type="EMBL" id="CP134852">
    <property type="protein sequence ID" value="WNL25526.1"/>
    <property type="molecule type" value="Genomic_DNA"/>
</dbReference>
<dbReference type="EMBL" id="CP134851">
    <property type="protein sequence ID" value="WNL23582.1"/>
    <property type="molecule type" value="Genomic_DNA"/>
</dbReference>
<reference evidence="3" key="1">
    <citation type="submission" date="2023-09" db="EMBL/GenBank/DDBJ databases">
        <title>Arcobacter tbilisiensis sp. nov. isolated from chicken meat in Tbilisi, Georgia.</title>
        <authorList>
            <person name="Matthias R."/>
            <person name="Zautner A.E."/>
        </authorList>
    </citation>
    <scope>NUCLEOTIDE SEQUENCE</scope>
    <source>
        <strain evidence="6">LEO 70</strain>
        <strain evidence="5">LEO 74</strain>
        <strain evidence="4">LEO 79</strain>
        <strain evidence="3">LEO 99</strain>
    </source>
</reference>
<dbReference type="EMBL" id="CP134850">
    <property type="protein sequence ID" value="WNL20249.1"/>
    <property type="molecule type" value="Genomic_DNA"/>
</dbReference>
<name>A0AA96CN00_9BACT</name>
<dbReference type="EMBL" id="CP134844">
    <property type="protein sequence ID" value="WNL12562.1"/>
    <property type="molecule type" value="Genomic_DNA"/>
</dbReference>
<evidence type="ECO:0000313" key="2">
    <source>
        <dbReference type="EMBL" id="WNL13880.1"/>
    </source>
</evidence>
<organism evidence="1">
    <name type="scientific">Arcobacter sp. AZ-2023</name>
    <dbReference type="NCBI Taxonomy" id="3074453"/>
    <lineage>
        <taxon>Bacteria</taxon>
        <taxon>Pseudomonadati</taxon>
        <taxon>Campylobacterota</taxon>
        <taxon>Epsilonproteobacteria</taxon>
        <taxon>Campylobacterales</taxon>
        <taxon>Arcobacteraceae</taxon>
        <taxon>Arcobacter</taxon>
    </lineage>
</organism>
<proteinExistence type="predicted"/>
<protein>
    <recommendedName>
        <fullName evidence="7">TnsE C-terminal domain-containing protein</fullName>
    </recommendedName>
</protein>
<reference evidence="1" key="2">
    <citation type="submission" date="2023-09" db="EMBL/GenBank/DDBJ databases">
        <title>Characterization of Arcobacter Isolates from Retail Chicken Sold in Supermarkets in Tbilisi, Georgia.</title>
        <authorList>
            <person name="Matthias R."/>
            <person name="Zautner A.E."/>
        </authorList>
    </citation>
    <scope>NUCLEOTIDE SEQUENCE</scope>
    <source>
        <strain evidence="2">LEO 108</strain>
        <strain evidence="1">LEO 109</strain>
    </source>
</reference>